<evidence type="ECO:0000256" key="1">
    <source>
        <dbReference type="SAM" id="Phobius"/>
    </source>
</evidence>
<evidence type="ECO:0000313" key="3">
    <source>
        <dbReference type="Proteomes" id="UP000027120"/>
    </source>
</evidence>
<gene>
    <name evidence="2" type="ORF">CISIN_1g034627mg</name>
</gene>
<keyword evidence="1" id="KW-0472">Membrane</keyword>
<dbReference type="AlphaFoldDB" id="A0A067FP34"/>
<keyword evidence="1" id="KW-1133">Transmembrane helix</keyword>
<protein>
    <submittedName>
        <fullName evidence="2">Uncharacterized protein</fullName>
    </submittedName>
</protein>
<keyword evidence="3" id="KW-1185">Reference proteome</keyword>
<keyword evidence="1" id="KW-0812">Transmembrane</keyword>
<sequence>MKNEGNLVNFVTQIKSKWFCFVTKTRRLRVTAETELGFVGLSFCFCTVEEQNPTSTSWLMTDVSEAVFSLFFLLYYYYLLFVITFFFFL</sequence>
<accession>A0A067FP34</accession>
<organism evidence="2 3">
    <name type="scientific">Citrus sinensis</name>
    <name type="common">Sweet orange</name>
    <name type="synonym">Citrus aurantium var. sinensis</name>
    <dbReference type="NCBI Taxonomy" id="2711"/>
    <lineage>
        <taxon>Eukaryota</taxon>
        <taxon>Viridiplantae</taxon>
        <taxon>Streptophyta</taxon>
        <taxon>Embryophyta</taxon>
        <taxon>Tracheophyta</taxon>
        <taxon>Spermatophyta</taxon>
        <taxon>Magnoliopsida</taxon>
        <taxon>eudicotyledons</taxon>
        <taxon>Gunneridae</taxon>
        <taxon>Pentapetalae</taxon>
        <taxon>rosids</taxon>
        <taxon>malvids</taxon>
        <taxon>Sapindales</taxon>
        <taxon>Rutaceae</taxon>
        <taxon>Aurantioideae</taxon>
        <taxon>Citrus</taxon>
    </lineage>
</organism>
<evidence type="ECO:0000313" key="2">
    <source>
        <dbReference type="EMBL" id="KDO69159.1"/>
    </source>
</evidence>
<feature type="transmembrane region" description="Helical" evidence="1">
    <location>
        <begin position="66"/>
        <end position="88"/>
    </location>
</feature>
<reference evidence="2 3" key="1">
    <citation type="submission" date="2014-04" db="EMBL/GenBank/DDBJ databases">
        <authorList>
            <consortium name="International Citrus Genome Consortium"/>
            <person name="Gmitter F."/>
            <person name="Chen C."/>
            <person name="Farmerie W."/>
            <person name="Harkins T."/>
            <person name="Desany B."/>
            <person name="Mohiuddin M."/>
            <person name="Kodira C."/>
            <person name="Borodovsky M."/>
            <person name="Lomsadze A."/>
            <person name="Burns P."/>
            <person name="Jenkins J."/>
            <person name="Prochnik S."/>
            <person name="Shu S."/>
            <person name="Chapman J."/>
            <person name="Pitluck S."/>
            <person name="Schmutz J."/>
            <person name="Rokhsar D."/>
        </authorList>
    </citation>
    <scope>NUCLEOTIDE SEQUENCE</scope>
</reference>
<name>A0A067FP34_CITSI</name>
<dbReference type="EMBL" id="KK784893">
    <property type="protein sequence ID" value="KDO69159.1"/>
    <property type="molecule type" value="Genomic_DNA"/>
</dbReference>
<proteinExistence type="predicted"/>
<dbReference type="Proteomes" id="UP000027120">
    <property type="component" value="Unassembled WGS sequence"/>
</dbReference>